<keyword evidence="7 10" id="KW-0472">Membrane</keyword>
<gene>
    <name evidence="12" type="primary">LOC106742990</name>
</gene>
<dbReference type="OrthoDB" id="6617147at2759"/>
<keyword evidence="2" id="KW-1003">Cell membrane</keyword>
<name>A0A6P3X0M6_DINQU</name>
<evidence type="ECO:0000256" key="9">
    <source>
        <dbReference type="ARBA" id="ARBA00023224"/>
    </source>
</evidence>
<sequence length="403" mass="46349">MHFAMGWSKYNMWFLGVWPEPIKTSRAKRYISNLIFWSTLIIVLLFVCLPINAHLFIMSTNLSQIIQNLSINVPCFLAFIKQLFLRYHRKALTLLVGQILNDWTRPIPEAERQAMMRNAKRSHLISILGSTVTYLLLTAFTLMSIWNNMQFEELYSLPFPSFFPYNYKKSPNFELTWFGETMGAIITTICYSCFDSFVAVLTLHLCGQLAVLKINLNSLVNATRPDNFAKFQERLGFIVNRHKELYRYATVIEDYFNITLLVQTMISTSMLCMTGYRLVTTINEGQVGADIIFYIVHVIHVITHFFFYCYIGEQLLTESLSVTQSAYDCEWYDLPPKKAVSLTIVMMQANVSFKLTAGKFSPFSLKLFSAVIILSPAAITTQRIRSGVLRSQQQKAVNFTIVS</sequence>
<dbReference type="CTD" id="23687781"/>
<evidence type="ECO:0000256" key="4">
    <source>
        <dbReference type="ARBA" id="ARBA00022692"/>
    </source>
</evidence>
<comment type="similarity">
    <text evidence="10">Belongs to the insect chemoreceptor superfamily. Heteromeric odorant receptor channel (TC 1.A.69) family.</text>
</comment>
<dbReference type="InterPro" id="IPR004117">
    <property type="entry name" value="7tm6_olfct_rcpt"/>
</dbReference>
<keyword evidence="5 10" id="KW-0552">Olfaction</keyword>
<evidence type="ECO:0000256" key="1">
    <source>
        <dbReference type="ARBA" id="ARBA00004651"/>
    </source>
</evidence>
<comment type="caution">
    <text evidence="10">Lacks conserved residue(s) required for the propagation of feature annotation.</text>
</comment>
<dbReference type="AlphaFoldDB" id="A0A6P3X0M6"/>
<reference evidence="12" key="1">
    <citation type="submission" date="2025-08" db="UniProtKB">
        <authorList>
            <consortium name="RefSeq"/>
        </authorList>
    </citation>
    <scope>IDENTIFICATION</scope>
</reference>
<evidence type="ECO:0000256" key="7">
    <source>
        <dbReference type="ARBA" id="ARBA00023136"/>
    </source>
</evidence>
<evidence type="ECO:0000256" key="5">
    <source>
        <dbReference type="ARBA" id="ARBA00022725"/>
    </source>
</evidence>
<evidence type="ECO:0000256" key="10">
    <source>
        <dbReference type="RuleBase" id="RU351113"/>
    </source>
</evidence>
<evidence type="ECO:0000256" key="3">
    <source>
        <dbReference type="ARBA" id="ARBA00022606"/>
    </source>
</evidence>
<keyword evidence="9 10" id="KW-0807">Transducer</keyword>
<dbReference type="RefSeq" id="XP_014471895.1">
    <property type="nucleotide sequence ID" value="XM_014616409.1"/>
</dbReference>
<feature type="transmembrane region" description="Helical" evidence="10">
    <location>
        <begin position="34"/>
        <end position="53"/>
    </location>
</feature>
<dbReference type="PANTHER" id="PTHR21137">
    <property type="entry name" value="ODORANT RECEPTOR"/>
    <property type="match status" value="1"/>
</dbReference>
<evidence type="ECO:0000256" key="6">
    <source>
        <dbReference type="ARBA" id="ARBA00022989"/>
    </source>
</evidence>
<keyword evidence="3 10" id="KW-0716">Sensory transduction</keyword>
<keyword evidence="8 10" id="KW-0675">Receptor</keyword>
<comment type="subcellular location">
    <subcellularLocation>
        <location evidence="1 10">Cell membrane</location>
        <topology evidence="1 10">Multi-pass membrane protein</topology>
    </subcellularLocation>
</comment>
<proteinExistence type="inferred from homology"/>
<keyword evidence="4 10" id="KW-0812">Transmembrane</keyword>
<dbReference type="Proteomes" id="UP000515204">
    <property type="component" value="Unplaced"/>
</dbReference>
<feature type="transmembrane region" description="Helical" evidence="10">
    <location>
        <begin position="65"/>
        <end position="84"/>
    </location>
</feature>
<evidence type="ECO:0000313" key="12">
    <source>
        <dbReference type="RefSeq" id="XP_014471895.1"/>
    </source>
</evidence>
<feature type="transmembrane region" description="Helical" evidence="10">
    <location>
        <begin position="291"/>
        <end position="311"/>
    </location>
</feature>
<dbReference type="GO" id="GO:0007165">
    <property type="term" value="P:signal transduction"/>
    <property type="evidence" value="ECO:0007669"/>
    <property type="project" value="UniProtKB-KW"/>
</dbReference>
<feature type="transmembrane region" description="Helical" evidence="10">
    <location>
        <begin position="124"/>
        <end position="146"/>
    </location>
</feature>
<dbReference type="GeneID" id="106742990"/>
<dbReference type="PANTHER" id="PTHR21137:SF35">
    <property type="entry name" value="ODORANT RECEPTOR 19A-RELATED"/>
    <property type="match status" value="1"/>
</dbReference>
<evidence type="ECO:0000256" key="8">
    <source>
        <dbReference type="ARBA" id="ARBA00023170"/>
    </source>
</evidence>
<keyword evidence="11" id="KW-1185">Reference proteome</keyword>
<dbReference type="GO" id="GO:0005549">
    <property type="term" value="F:odorant binding"/>
    <property type="evidence" value="ECO:0007669"/>
    <property type="project" value="InterPro"/>
</dbReference>
<dbReference type="Pfam" id="PF02949">
    <property type="entry name" value="7tm_6"/>
    <property type="match status" value="1"/>
</dbReference>
<organism evidence="11 12">
    <name type="scientific">Dinoponera quadriceps</name>
    <name type="common">South American ant</name>
    <dbReference type="NCBI Taxonomy" id="609295"/>
    <lineage>
        <taxon>Eukaryota</taxon>
        <taxon>Metazoa</taxon>
        <taxon>Ecdysozoa</taxon>
        <taxon>Arthropoda</taxon>
        <taxon>Hexapoda</taxon>
        <taxon>Insecta</taxon>
        <taxon>Pterygota</taxon>
        <taxon>Neoptera</taxon>
        <taxon>Endopterygota</taxon>
        <taxon>Hymenoptera</taxon>
        <taxon>Apocrita</taxon>
        <taxon>Aculeata</taxon>
        <taxon>Formicoidea</taxon>
        <taxon>Formicidae</taxon>
        <taxon>Ponerinae</taxon>
        <taxon>Ponerini</taxon>
        <taxon>Dinoponera</taxon>
    </lineage>
</organism>
<dbReference type="GO" id="GO:0005886">
    <property type="term" value="C:plasma membrane"/>
    <property type="evidence" value="ECO:0007669"/>
    <property type="project" value="UniProtKB-SubCell"/>
</dbReference>
<feature type="transmembrane region" description="Helical" evidence="10">
    <location>
        <begin position="255"/>
        <end position="279"/>
    </location>
</feature>
<evidence type="ECO:0000313" key="11">
    <source>
        <dbReference type="Proteomes" id="UP000515204"/>
    </source>
</evidence>
<dbReference type="GO" id="GO:0004984">
    <property type="term" value="F:olfactory receptor activity"/>
    <property type="evidence" value="ECO:0007669"/>
    <property type="project" value="InterPro"/>
</dbReference>
<evidence type="ECO:0000256" key="2">
    <source>
        <dbReference type="ARBA" id="ARBA00022475"/>
    </source>
</evidence>
<dbReference type="KEGG" id="dqu:106742990"/>
<feature type="transmembrane region" description="Helical" evidence="10">
    <location>
        <begin position="182"/>
        <end position="206"/>
    </location>
</feature>
<accession>A0A6P3X0M6</accession>
<protein>
    <recommendedName>
        <fullName evidence="10">Odorant receptor</fullName>
    </recommendedName>
</protein>
<keyword evidence="6 10" id="KW-1133">Transmembrane helix</keyword>